<reference evidence="2 3" key="1">
    <citation type="submission" date="2019-09" db="EMBL/GenBank/DDBJ databases">
        <title>Parvibaculum sedimenti sp. nov., isolated from sediment.</title>
        <authorList>
            <person name="Wang Y."/>
        </authorList>
    </citation>
    <scope>NUCLEOTIDE SEQUENCE [LARGE SCALE GENOMIC DNA]</scope>
    <source>
        <strain evidence="2 3">HXT-9</strain>
    </source>
</reference>
<keyword evidence="1" id="KW-0812">Transmembrane</keyword>
<keyword evidence="1" id="KW-1133">Transmembrane helix</keyword>
<dbReference type="RefSeq" id="WP_152217120.1">
    <property type="nucleotide sequence ID" value="NZ_WESC01000014.1"/>
</dbReference>
<keyword evidence="3" id="KW-1185">Reference proteome</keyword>
<dbReference type="Proteomes" id="UP000468901">
    <property type="component" value="Unassembled WGS sequence"/>
</dbReference>
<evidence type="ECO:0008006" key="4">
    <source>
        <dbReference type="Google" id="ProtNLM"/>
    </source>
</evidence>
<evidence type="ECO:0000313" key="2">
    <source>
        <dbReference type="EMBL" id="KAB7739029.1"/>
    </source>
</evidence>
<proteinExistence type="predicted"/>
<keyword evidence="1" id="KW-0472">Membrane</keyword>
<accession>A0A6N6VJD3</accession>
<evidence type="ECO:0000256" key="1">
    <source>
        <dbReference type="SAM" id="Phobius"/>
    </source>
</evidence>
<dbReference type="AlphaFoldDB" id="A0A6N6VJD3"/>
<evidence type="ECO:0000313" key="3">
    <source>
        <dbReference type="Proteomes" id="UP000468901"/>
    </source>
</evidence>
<feature type="transmembrane region" description="Helical" evidence="1">
    <location>
        <begin position="47"/>
        <end position="70"/>
    </location>
</feature>
<protein>
    <recommendedName>
        <fullName evidence="4">DoxX family protein</fullName>
    </recommendedName>
</protein>
<comment type="caution">
    <text evidence="2">The sequence shown here is derived from an EMBL/GenBank/DDBJ whole genome shotgun (WGS) entry which is preliminary data.</text>
</comment>
<gene>
    <name evidence="2" type="ORF">F2P47_14625</name>
</gene>
<feature type="transmembrane region" description="Helical" evidence="1">
    <location>
        <begin position="110"/>
        <end position="128"/>
    </location>
</feature>
<name>A0A6N6VJD3_9HYPH</name>
<sequence length="136" mass="14312">MRPPSRAVIAVLSLLGAVNLARGSIHLFAPDGGLTAIAGLDLGQAREIALFFIGAVGVGQITLGAVDLLVATRFRMMALPLLLVHMGELALGLFLFLLWRPLPHAVPGQYGAVFSFIAVGIITAWELLRGRADATS</sequence>
<organism evidence="2 3">
    <name type="scientific">Parvibaculum sedimenti</name>
    <dbReference type="NCBI Taxonomy" id="2608632"/>
    <lineage>
        <taxon>Bacteria</taxon>
        <taxon>Pseudomonadati</taxon>
        <taxon>Pseudomonadota</taxon>
        <taxon>Alphaproteobacteria</taxon>
        <taxon>Hyphomicrobiales</taxon>
        <taxon>Parvibaculaceae</taxon>
        <taxon>Parvibaculum</taxon>
    </lineage>
</organism>
<feature type="transmembrane region" description="Helical" evidence="1">
    <location>
        <begin position="77"/>
        <end position="98"/>
    </location>
</feature>
<dbReference type="EMBL" id="WESC01000014">
    <property type="protein sequence ID" value="KAB7739029.1"/>
    <property type="molecule type" value="Genomic_DNA"/>
</dbReference>